<reference evidence="3 4" key="1">
    <citation type="submission" date="2024-02" db="EMBL/GenBank/DDBJ databases">
        <title>De novo assembly and annotation of 12 fungi associated with fruit tree decline syndrome in Ontario, Canada.</title>
        <authorList>
            <person name="Sulman M."/>
            <person name="Ellouze W."/>
            <person name="Ilyukhin E."/>
        </authorList>
    </citation>
    <scope>NUCLEOTIDE SEQUENCE [LARGE SCALE GENOMIC DNA]</scope>
    <source>
        <strain evidence="3 4">M42-189</strain>
    </source>
</reference>
<dbReference type="SUPFAM" id="SSF53474">
    <property type="entry name" value="alpha/beta-Hydrolases"/>
    <property type="match status" value="1"/>
</dbReference>
<dbReference type="InterPro" id="IPR029058">
    <property type="entry name" value="AB_hydrolase_fold"/>
</dbReference>
<feature type="domain" description="AB hydrolase-1" evidence="2">
    <location>
        <begin position="68"/>
        <end position="156"/>
    </location>
</feature>
<dbReference type="Pfam" id="PF00561">
    <property type="entry name" value="Abhydrolase_1"/>
    <property type="match status" value="1"/>
</dbReference>
<sequence>MSTQRESEEPQTQYYTISNFKFENGDTLPEVKLGYQIINPQNTKVAVVNTCFKGRLSTTLTHSRGAFKDHKIILIALLGNGESTSPSNTQDFPKTLEYMDCVRAEYKLLNEELKIQSVDAMLGFSMGGQITYHWITMYPDFVRKAVIVCSSARTSQHNFQFLEGPRAALENAKDEESGKYAFGKAYSAWLTSAEWFDDELYRKMGAQSLAAWDKNVMDGYKDWSGKDLLAMLGMWQRGDITRCVPEAKGDLGKALQTIQAHVLLMPCETDQYFRPYVNKREQERLKNATVAVVPSIWGHIVGGDADKDATRWMDDKIQAFLQLENY</sequence>
<dbReference type="Proteomes" id="UP001521785">
    <property type="component" value="Unassembled WGS sequence"/>
</dbReference>
<evidence type="ECO:0000313" key="3">
    <source>
        <dbReference type="EMBL" id="KAL1612008.1"/>
    </source>
</evidence>
<organism evidence="3 4">
    <name type="scientific">Paraconiothyrium brasiliense</name>
    <dbReference type="NCBI Taxonomy" id="300254"/>
    <lineage>
        <taxon>Eukaryota</taxon>
        <taxon>Fungi</taxon>
        <taxon>Dikarya</taxon>
        <taxon>Ascomycota</taxon>
        <taxon>Pezizomycotina</taxon>
        <taxon>Dothideomycetes</taxon>
        <taxon>Pleosporomycetidae</taxon>
        <taxon>Pleosporales</taxon>
        <taxon>Massarineae</taxon>
        <taxon>Didymosphaeriaceae</taxon>
        <taxon>Paraconiothyrium</taxon>
    </lineage>
</organism>
<dbReference type="Gene3D" id="3.40.50.1820">
    <property type="entry name" value="alpha/beta hydrolase"/>
    <property type="match status" value="1"/>
</dbReference>
<dbReference type="InterPro" id="IPR008220">
    <property type="entry name" value="HAT_MetX-like"/>
</dbReference>
<evidence type="ECO:0000256" key="1">
    <source>
        <dbReference type="ARBA" id="ARBA00006886"/>
    </source>
</evidence>
<keyword evidence="4" id="KW-1185">Reference proteome</keyword>
<protein>
    <recommendedName>
        <fullName evidence="2">AB hydrolase-1 domain-containing protein</fullName>
    </recommendedName>
</protein>
<dbReference type="InterPro" id="IPR000073">
    <property type="entry name" value="AB_hydrolase_1"/>
</dbReference>
<dbReference type="PANTHER" id="PTHR32268">
    <property type="entry name" value="HOMOSERINE O-ACETYLTRANSFERASE"/>
    <property type="match status" value="1"/>
</dbReference>
<comment type="similarity">
    <text evidence="1">Belongs to the AB hydrolase superfamily. MetX family.</text>
</comment>
<comment type="caution">
    <text evidence="3">The sequence shown here is derived from an EMBL/GenBank/DDBJ whole genome shotgun (WGS) entry which is preliminary data.</text>
</comment>
<accession>A0ABR3S5Q0</accession>
<name>A0ABR3S5Q0_9PLEO</name>
<gene>
    <name evidence="3" type="ORF">SLS60_000231</name>
</gene>
<dbReference type="PANTHER" id="PTHR32268:SF15">
    <property type="entry name" value="HOMOSERINE ACETYLTRANSFERASE FAMILY PROTEIN (AFU_ORTHOLOGUE AFUA_1G15350)"/>
    <property type="match status" value="1"/>
</dbReference>
<proteinExistence type="inferred from homology"/>
<evidence type="ECO:0000259" key="2">
    <source>
        <dbReference type="Pfam" id="PF00561"/>
    </source>
</evidence>
<evidence type="ECO:0000313" key="4">
    <source>
        <dbReference type="Proteomes" id="UP001521785"/>
    </source>
</evidence>
<dbReference type="EMBL" id="JAKJXO020000001">
    <property type="protein sequence ID" value="KAL1612008.1"/>
    <property type="molecule type" value="Genomic_DNA"/>
</dbReference>